<dbReference type="EMBL" id="GBXM01033397">
    <property type="protein sequence ID" value="JAH75180.1"/>
    <property type="molecule type" value="Transcribed_RNA"/>
</dbReference>
<name>A0A0E9VCH2_ANGAN</name>
<protein>
    <submittedName>
        <fullName evidence="1">Uncharacterized protein</fullName>
    </submittedName>
</protein>
<proteinExistence type="predicted"/>
<reference evidence="1" key="2">
    <citation type="journal article" date="2015" name="Fish Shellfish Immunol.">
        <title>Early steps in the European eel (Anguilla anguilla)-Vibrio vulnificus interaction in the gills: Role of the RtxA13 toxin.</title>
        <authorList>
            <person name="Callol A."/>
            <person name="Pajuelo D."/>
            <person name="Ebbesson L."/>
            <person name="Teles M."/>
            <person name="MacKenzie S."/>
            <person name="Amaro C."/>
        </authorList>
    </citation>
    <scope>NUCLEOTIDE SEQUENCE</scope>
</reference>
<accession>A0A0E9VCH2</accession>
<dbReference type="AlphaFoldDB" id="A0A0E9VCH2"/>
<organism evidence="1">
    <name type="scientific">Anguilla anguilla</name>
    <name type="common">European freshwater eel</name>
    <name type="synonym">Muraena anguilla</name>
    <dbReference type="NCBI Taxonomy" id="7936"/>
    <lineage>
        <taxon>Eukaryota</taxon>
        <taxon>Metazoa</taxon>
        <taxon>Chordata</taxon>
        <taxon>Craniata</taxon>
        <taxon>Vertebrata</taxon>
        <taxon>Euteleostomi</taxon>
        <taxon>Actinopterygii</taxon>
        <taxon>Neopterygii</taxon>
        <taxon>Teleostei</taxon>
        <taxon>Anguilliformes</taxon>
        <taxon>Anguillidae</taxon>
        <taxon>Anguilla</taxon>
    </lineage>
</organism>
<reference evidence="1" key="1">
    <citation type="submission" date="2014-11" db="EMBL/GenBank/DDBJ databases">
        <authorList>
            <person name="Amaro Gonzalez C."/>
        </authorList>
    </citation>
    <scope>NUCLEOTIDE SEQUENCE</scope>
</reference>
<evidence type="ECO:0000313" key="1">
    <source>
        <dbReference type="EMBL" id="JAH75180.1"/>
    </source>
</evidence>
<sequence>MDIVSKNTYRVFPFNVIIRKL</sequence>